<dbReference type="Gene3D" id="3.30.710.10">
    <property type="entry name" value="Potassium Channel Kv1.1, Chain A"/>
    <property type="match status" value="2"/>
</dbReference>
<dbReference type="InterPro" id="IPR051481">
    <property type="entry name" value="BTB-POZ/Galectin-3-binding"/>
</dbReference>
<keyword evidence="3" id="KW-1185">Reference proteome</keyword>
<dbReference type="SUPFAM" id="SSF54695">
    <property type="entry name" value="POZ domain"/>
    <property type="match status" value="2"/>
</dbReference>
<name>A0A1J8Q8N9_9AGAM</name>
<dbReference type="Pfam" id="PF00651">
    <property type="entry name" value="BTB"/>
    <property type="match status" value="2"/>
</dbReference>
<dbReference type="PANTHER" id="PTHR24410">
    <property type="entry name" value="HL07962P-RELATED"/>
    <property type="match status" value="1"/>
</dbReference>
<evidence type="ECO:0000259" key="1">
    <source>
        <dbReference type="PROSITE" id="PS50097"/>
    </source>
</evidence>
<evidence type="ECO:0000313" key="3">
    <source>
        <dbReference type="Proteomes" id="UP000183567"/>
    </source>
</evidence>
<dbReference type="InterPro" id="IPR011333">
    <property type="entry name" value="SKP1/BTB/POZ_sf"/>
</dbReference>
<dbReference type="PANTHER" id="PTHR24410:SF23">
    <property type="entry name" value="BTB DOMAIN-CONTAINING PROTEIN-RELATED"/>
    <property type="match status" value="1"/>
</dbReference>
<dbReference type="AlphaFoldDB" id="A0A1J8Q8N9"/>
<comment type="caution">
    <text evidence="2">The sequence shown here is derived from an EMBL/GenBank/DDBJ whole genome shotgun (WGS) entry which is preliminary data.</text>
</comment>
<evidence type="ECO:0000313" key="2">
    <source>
        <dbReference type="EMBL" id="OJA08084.1"/>
    </source>
</evidence>
<reference evidence="2 3" key="1">
    <citation type="submission" date="2016-03" db="EMBL/GenBank/DDBJ databases">
        <title>Comparative genomics of the ectomycorrhizal sister species Rhizopogon vinicolor and Rhizopogon vesiculosus (Basidiomycota: Boletales) reveals a divergence of the mating type B locus.</title>
        <authorList>
            <person name="Mujic A.B."/>
            <person name="Kuo A."/>
            <person name="Tritt A."/>
            <person name="Lipzen A."/>
            <person name="Chen C."/>
            <person name="Johnson J."/>
            <person name="Sharma A."/>
            <person name="Barry K."/>
            <person name="Grigoriev I.V."/>
            <person name="Spatafora J.W."/>
        </authorList>
    </citation>
    <scope>NUCLEOTIDE SEQUENCE [LARGE SCALE GENOMIC DNA]</scope>
    <source>
        <strain evidence="2 3">AM-OR11-056</strain>
    </source>
</reference>
<dbReference type="InterPro" id="IPR000210">
    <property type="entry name" value="BTB/POZ_dom"/>
</dbReference>
<dbReference type="SMART" id="SM00225">
    <property type="entry name" value="BTB"/>
    <property type="match status" value="2"/>
</dbReference>
<dbReference type="STRING" id="180088.A0A1J8Q8N9"/>
<dbReference type="CDD" id="cd18186">
    <property type="entry name" value="BTB_POZ_ZBTB_KLHL-like"/>
    <property type="match status" value="2"/>
</dbReference>
<protein>
    <recommendedName>
        <fullName evidence="1">BTB domain-containing protein</fullName>
    </recommendedName>
</protein>
<dbReference type="EMBL" id="LVVM01006436">
    <property type="protein sequence ID" value="OJA08084.1"/>
    <property type="molecule type" value="Genomic_DNA"/>
</dbReference>
<accession>A0A1J8Q8N9</accession>
<proteinExistence type="predicted"/>
<dbReference type="Proteomes" id="UP000183567">
    <property type="component" value="Unassembled WGS sequence"/>
</dbReference>
<feature type="domain" description="BTB" evidence="1">
    <location>
        <begin position="14"/>
        <end position="89"/>
    </location>
</feature>
<feature type="domain" description="BTB" evidence="1">
    <location>
        <begin position="358"/>
        <end position="433"/>
    </location>
</feature>
<gene>
    <name evidence="2" type="ORF">AZE42_02236</name>
</gene>
<organism evidence="2 3">
    <name type="scientific">Rhizopogon vesiculosus</name>
    <dbReference type="NCBI Taxonomy" id="180088"/>
    <lineage>
        <taxon>Eukaryota</taxon>
        <taxon>Fungi</taxon>
        <taxon>Dikarya</taxon>
        <taxon>Basidiomycota</taxon>
        <taxon>Agaricomycotina</taxon>
        <taxon>Agaricomycetes</taxon>
        <taxon>Agaricomycetidae</taxon>
        <taxon>Boletales</taxon>
        <taxon>Suillineae</taxon>
        <taxon>Rhizopogonaceae</taxon>
        <taxon>Rhizopogon</taxon>
    </lineage>
</organism>
<sequence length="664" mass="75091">MSTCASSPFDHPKADVILRSSDGIDFHVFKLFLTLASPFFQTMFELPQPAVGTTDDTKDGLPVISVQEDSKTLDTFLRFCYPSTLAEDPSLDSLTDILVILGAARKYSLDLIERKVCQALANPKVLEVEPLRCFAIARNARLKHETMTAARYTLRLPLIPVWFAEIKLITSSDLLALLTYHKKCSIAVEPLLANLDWVKSHYGSESGWSWLFPTQTVTDHYGRVTSSECCARNSAAGFKLWTSAAPAAWWVTYMKETFEMLKDRPSGDNVRAEVEKTIQKVRSAGCHICSSRVKENMEEFSNLLALKVEEATAPLLSKYDLRWAGISPRFLLIDVQPHTESPSITSACASSLFDHPKADIILRSSDGIDFRVFKLLLTLASPFFEAMFELPQPAVGTSDDTKDGLPVIQMQEDSKTLDIFLRFFYPSTLSEDPSFESLEDVIAVLTVARKYSLGLLERKVCKALVDPKFLLAEPFSCFAIARYARFEHETMIAARYTLREPLIPARFLGIDLTTASDLLALLTYHQKCSIAVEPLLANLDWVQSHYVDPHGCRWLFCEKSAKSHQRNRRDTDDCKRSTEVEFELWNTPPVAWWVTYMKKTFKTLRDRPTVDNVRVEAEETIQNVINTGCKDCAARVKFNMTKFRDLLTLKVTEATALIKLELEF</sequence>
<dbReference type="OrthoDB" id="3164835at2759"/>
<dbReference type="PROSITE" id="PS50097">
    <property type="entry name" value="BTB"/>
    <property type="match status" value="2"/>
</dbReference>